<protein>
    <recommendedName>
        <fullName evidence="2">FAS1 domain-containing protein</fullName>
    </recommendedName>
</protein>
<dbReference type="Gene3D" id="2.60.40.10">
    <property type="entry name" value="Immunoglobulins"/>
    <property type="match status" value="1"/>
</dbReference>
<keyword evidence="1" id="KW-0732">Signal</keyword>
<reference evidence="4" key="1">
    <citation type="journal article" date="2019" name="Syst. Appl. Microbiol.">
        <title>Flavobacterium circumlabens sp. nov. and Flavobacterium cupreum sp. nov., two psychrotrophic species isolated from Antarctic environmental samples.</title>
        <authorList>
            <person name="Kralova S."/>
            <person name="Busse H.-J."/>
            <person name="Svec P."/>
            <person name="Maslanova I."/>
            <person name="Stankova E."/>
            <person name="Bartak M."/>
            <person name="Sedlacek I."/>
        </authorList>
    </citation>
    <scope>NUCLEOTIDE SEQUENCE [LARGE SCALE GENOMIC DNA]</scope>
    <source>
        <strain evidence="4">CCM 8825</strain>
    </source>
</reference>
<name>A0A434A455_9FLAO</name>
<evidence type="ECO:0000313" key="3">
    <source>
        <dbReference type="EMBL" id="RUT69117.1"/>
    </source>
</evidence>
<dbReference type="AlphaFoldDB" id="A0A434A455"/>
<dbReference type="RefSeq" id="WP_127339737.1">
    <property type="nucleotide sequence ID" value="NZ_QWDM01000012.1"/>
</dbReference>
<dbReference type="InterPro" id="IPR000782">
    <property type="entry name" value="FAS1_domain"/>
</dbReference>
<dbReference type="InterPro" id="IPR013783">
    <property type="entry name" value="Ig-like_fold"/>
</dbReference>
<evidence type="ECO:0000313" key="4">
    <source>
        <dbReference type="Proteomes" id="UP000288102"/>
    </source>
</evidence>
<organism evidence="3 4">
    <name type="scientific">Flavobacterium cupreum</name>
    <dbReference type="NCBI Taxonomy" id="2133766"/>
    <lineage>
        <taxon>Bacteria</taxon>
        <taxon>Pseudomonadati</taxon>
        <taxon>Bacteroidota</taxon>
        <taxon>Flavobacteriia</taxon>
        <taxon>Flavobacteriales</taxon>
        <taxon>Flavobacteriaceae</taxon>
        <taxon>Flavobacterium</taxon>
    </lineage>
</organism>
<dbReference type="OrthoDB" id="1491905at2"/>
<dbReference type="SUPFAM" id="SSF82153">
    <property type="entry name" value="FAS1 domain"/>
    <property type="match status" value="1"/>
</dbReference>
<dbReference type="Proteomes" id="UP000288102">
    <property type="component" value="Unassembled WGS sequence"/>
</dbReference>
<accession>A0A434A455</accession>
<dbReference type="EMBL" id="QWDM01000012">
    <property type="protein sequence ID" value="RUT69117.1"/>
    <property type="molecule type" value="Genomic_DNA"/>
</dbReference>
<keyword evidence="4" id="KW-1185">Reference proteome</keyword>
<dbReference type="SUPFAM" id="SSF81296">
    <property type="entry name" value="E set domains"/>
    <property type="match status" value="1"/>
</dbReference>
<sequence>MKILYKLKQIAVCAFLVALGSSCDNDLPGVGGAEQNYNTAYGLIKANTNLILFNKAIQLAGLEATLNTTEDFTYFVPADAILEAYLVKNGYVNSLGYPDITLVPVNDLKQIVLSHVVKGVKKRVGKLTGVTADYLETGELTTLANAANPDLYLLSVNVTNGVLKVNGSDKPATGLDYYATNGFVNVLDNVIALSPPSPVVSALSQSFASPGDVITITGSHFVKVKSVKFGDTEAVFKSISKTEIEVTVPADFGSYALVKVQTEYGTSNIATIGVKFLVYGDNFSGSPTPVSTWQWGGSENFQSTENVNRGTYSIKRTTDSWSGLYVQYNAVNVADYGYLKLSIYATVSTRVLFSIGGTNDDDGKAIDIKAGEWNNISIPISDLHPEKLGTTVNSLFMKEYSGLPGIIYLDDIGFL</sequence>
<evidence type="ECO:0000259" key="2">
    <source>
        <dbReference type="PROSITE" id="PS50213"/>
    </source>
</evidence>
<dbReference type="Pfam" id="PF02469">
    <property type="entry name" value="Fasciclin"/>
    <property type="match status" value="1"/>
</dbReference>
<dbReference type="InterPro" id="IPR002909">
    <property type="entry name" value="IPT_dom"/>
</dbReference>
<gene>
    <name evidence="3" type="ORF">D0817_18165</name>
</gene>
<feature type="signal peptide" evidence="1">
    <location>
        <begin position="1"/>
        <end position="24"/>
    </location>
</feature>
<dbReference type="InterPro" id="IPR036378">
    <property type="entry name" value="FAS1_dom_sf"/>
</dbReference>
<feature type="chain" id="PRO_5019294552" description="FAS1 domain-containing protein" evidence="1">
    <location>
        <begin position="25"/>
        <end position="415"/>
    </location>
</feature>
<evidence type="ECO:0000256" key="1">
    <source>
        <dbReference type="SAM" id="SignalP"/>
    </source>
</evidence>
<dbReference type="InterPro" id="IPR014756">
    <property type="entry name" value="Ig_E-set"/>
</dbReference>
<dbReference type="Gene3D" id="2.60.120.430">
    <property type="entry name" value="Galactose-binding lectin"/>
    <property type="match status" value="1"/>
</dbReference>
<dbReference type="PROSITE" id="PS50213">
    <property type="entry name" value="FAS1"/>
    <property type="match status" value="1"/>
</dbReference>
<comment type="caution">
    <text evidence="3">The sequence shown here is derived from an EMBL/GenBank/DDBJ whole genome shotgun (WGS) entry which is preliminary data.</text>
</comment>
<dbReference type="PROSITE" id="PS51257">
    <property type="entry name" value="PROKAR_LIPOPROTEIN"/>
    <property type="match status" value="1"/>
</dbReference>
<dbReference type="Gene3D" id="2.30.180.10">
    <property type="entry name" value="FAS1 domain"/>
    <property type="match status" value="1"/>
</dbReference>
<dbReference type="Pfam" id="PF01833">
    <property type="entry name" value="TIG"/>
    <property type="match status" value="1"/>
</dbReference>
<proteinExistence type="predicted"/>
<feature type="domain" description="FAS1" evidence="2">
    <location>
        <begin position="37"/>
        <end position="191"/>
    </location>
</feature>